<evidence type="ECO:0000313" key="1">
    <source>
        <dbReference type="EMBL" id="KIK26205.1"/>
    </source>
</evidence>
<reference evidence="1 2" key="1">
    <citation type="submission" date="2014-04" db="EMBL/GenBank/DDBJ databases">
        <authorList>
            <consortium name="DOE Joint Genome Institute"/>
            <person name="Kuo A."/>
            <person name="Kohler A."/>
            <person name="Costa M.D."/>
            <person name="Nagy L.G."/>
            <person name="Floudas D."/>
            <person name="Copeland A."/>
            <person name="Barry K.W."/>
            <person name="Cichocki N."/>
            <person name="Veneault-Fourrey C."/>
            <person name="LaButti K."/>
            <person name="Lindquist E.A."/>
            <person name="Lipzen A."/>
            <person name="Lundell T."/>
            <person name="Morin E."/>
            <person name="Murat C."/>
            <person name="Sun H."/>
            <person name="Tunlid A."/>
            <person name="Henrissat B."/>
            <person name="Grigoriev I.V."/>
            <person name="Hibbett D.S."/>
            <person name="Martin F."/>
            <person name="Nordberg H.P."/>
            <person name="Cantor M.N."/>
            <person name="Hua S.X."/>
        </authorList>
    </citation>
    <scope>NUCLEOTIDE SEQUENCE [LARGE SCALE GENOMIC DNA]</scope>
    <source>
        <strain evidence="1 2">441</strain>
    </source>
</reference>
<sequence length="98" mass="11454">MSDHQRIAFAIIVRAFGARNELMTTGLFTCTKSIRITTRNISFRRDSELSSCRVCCSRNTKHSFFTRQSNDSYEAIVMQTRWSTLGRRGQVLEAVWRW</sequence>
<organism evidence="1 2">
    <name type="scientific">Pisolithus microcarpus 441</name>
    <dbReference type="NCBI Taxonomy" id="765257"/>
    <lineage>
        <taxon>Eukaryota</taxon>
        <taxon>Fungi</taxon>
        <taxon>Dikarya</taxon>
        <taxon>Basidiomycota</taxon>
        <taxon>Agaricomycotina</taxon>
        <taxon>Agaricomycetes</taxon>
        <taxon>Agaricomycetidae</taxon>
        <taxon>Boletales</taxon>
        <taxon>Sclerodermatineae</taxon>
        <taxon>Pisolithaceae</taxon>
        <taxon>Pisolithus</taxon>
    </lineage>
</organism>
<name>A0A0C9YMH5_9AGAM</name>
<protein>
    <submittedName>
        <fullName evidence="1">Uncharacterized protein</fullName>
    </submittedName>
</protein>
<dbReference type="HOGENOM" id="CLU_2334463_0_0_1"/>
<dbReference type="AlphaFoldDB" id="A0A0C9YMH5"/>
<dbReference type="Proteomes" id="UP000054018">
    <property type="component" value="Unassembled WGS sequence"/>
</dbReference>
<proteinExistence type="predicted"/>
<reference evidence="2" key="2">
    <citation type="submission" date="2015-01" db="EMBL/GenBank/DDBJ databases">
        <title>Evolutionary Origins and Diversification of the Mycorrhizal Mutualists.</title>
        <authorList>
            <consortium name="DOE Joint Genome Institute"/>
            <consortium name="Mycorrhizal Genomics Consortium"/>
            <person name="Kohler A."/>
            <person name="Kuo A."/>
            <person name="Nagy L.G."/>
            <person name="Floudas D."/>
            <person name="Copeland A."/>
            <person name="Barry K.W."/>
            <person name="Cichocki N."/>
            <person name="Veneault-Fourrey C."/>
            <person name="LaButti K."/>
            <person name="Lindquist E.A."/>
            <person name="Lipzen A."/>
            <person name="Lundell T."/>
            <person name="Morin E."/>
            <person name="Murat C."/>
            <person name="Riley R."/>
            <person name="Ohm R."/>
            <person name="Sun H."/>
            <person name="Tunlid A."/>
            <person name="Henrissat B."/>
            <person name="Grigoriev I.V."/>
            <person name="Hibbett D.S."/>
            <person name="Martin F."/>
        </authorList>
    </citation>
    <scope>NUCLEOTIDE SEQUENCE [LARGE SCALE GENOMIC DNA]</scope>
    <source>
        <strain evidence="2">441</strain>
    </source>
</reference>
<accession>A0A0C9YMH5</accession>
<dbReference type="EMBL" id="KN833703">
    <property type="protein sequence ID" value="KIK26205.1"/>
    <property type="molecule type" value="Genomic_DNA"/>
</dbReference>
<gene>
    <name evidence="1" type="ORF">PISMIDRAFT_676362</name>
</gene>
<keyword evidence="2" id="KW-1185">Reference proteome</keyword>
<evidence type="ECO:0000313" key="2">
    <source>
        <dbReference type="Proteomes" id="UP000054018"/>
    </source>
</evidence>